<sequence>MSYEGLQNNESKSNLSCCFFEEPVFLYLIPPILILTIVLGSVFNCIALWVFCFHIKSWKASTVYLFNLSMADFLLIICLPFRTDYYLKQKHWIYGDGPCRVILFMIAMNRAASIFFLTLVALDRYFRVVHPHNKINSLSTKSAAIVSCALWLMTVAITAFILTKDHSGGDTSSNTNCDSFMVCPATSCGHDLIFILEFFLPLCIVLFCSCSIIWRLRQRNLYRDSKIKKAVKCVISVVILFIACFLPSVSTRIEILRLLASPQRNDCSIYKNIDAAFYITLCLTYTNSMCNPLVYFFSSPSFNIFYRKIIRCSNQFFKSDAMATNTNNVTINNSHTME</sequence>
<proteinExistence type="inferred from homology"/>
<evidence type="ECO:0000256" key="6">
    <source>
        <dbReference type="ARBA" id="ARBA00023170"/>
    </source>
</evidence>
<comment type="caution">
    <text evidence="11">The sequence shown here is derived from an EMBL/GenBank/DDBJ whole genome shotgun (WGS) entry which is preliminary data.</text>
</comment>
<dbReference type="Proteomes" id="UP000770717">
    <property type="component" value="Unassembled WGS sequence"/>
</dbReference>
<keyword evidence="5 9" id="KW-0472">Membrane</keyword>
<dbReference type="InterPro" id="IPR000276">
    <property type="entry name" value="GPCR_Rhodpsn"/>
</dbReference>
<comment type="subcellular location">
    <subcellularLocation>
        <location evidence="1">Membrane</location>
        <topology evidence="1">Multi-pass membrane protein</topology>
    </subcellularLocation>
</comment>
<keyword evidence="2 8" id="KW-0812">Transmembrane</keyword>
<dbReference type="InterPro" id="IPR017452">
    <property type="entry name" value="GPCR_Rhodpsn_7TM"/>
</dbReference>
<dbReference type="PRINTS" id="PR00237">
    <property type="entry name" value="GPCRRHODOPSN"/>
</dbReference>
<comment type="similarity">
    <text evidence="8">Belongs to the G-protein coupled receptor 1 family.</text>
</comment>
<gene>
    <name evidence="11" type="ORF">GDO78_021162</name>
</gene>
<dbReference type="EMBL" id="WNTK01000614">
    <property type="protein sequence ID" value="KAG9469135.1"/>
    <property type="molecule type" value="Genomic_DNA"/>
</dbReference>
<feature type="transmembrane region" description="Helical" evidence="9">
    <location>
        <begin position="102"/>
        <end position="122"/>
    </location>
</feature>
<dbReference type="InterPro" id="IPR051893">
    <property type="entry name" value="HCARs"/>
</dbReference>
<evidence type="ECO:0000256" key="8">
    <source>
        <dbReference type="RuleBase" id="RU000688"/>
    </source>
</evidence>
<evidence type="ECO:0000259" key="10">
    <source>
        <dbReference type="PROSITE" id="PS50262"/>
    </source>
</evidence>
<feature type="transmembrane region" description="Helical" evidence="9">
    <location>
        <begin position="63"/>
        <end position="82"/>
    </location>
</feature>
<reference evidence="11" key="1">
    <citation type="thesis" date="2020" institute="ProQuest LLC" country="789 East Eisenhower Parkway, Ann Arbor, MI, USA">
        <title>Comparative Genomics and Chromosome Evolution.</title>
        <authorList>
            <person name="Mudd A.B."/>
        </authorList>
    </citation>
    <scope>NUCLEOTIDE SEQUENCE</scope>
    <source>
        <strain evidence="11">HN-11 Male</strain>
        <tissue evidence="11">Kidney and liver</tissue>
    </source>
</reference>
<dbReference type="PROSITE" id="PS50262">
    <property type="entry name" value="G_PROTEIN_RECEP_F1_2"/>
    <property type="match status" value="1"/>
</dbReference>
<organism evidence="11 12">
    <name type="scientific">Eleutherodactylus coqui</name>
    <name type="common">Puerto Rican coqui</name>
    <dbReference type="NCBI Taxonomy" id="57060"/>
    <lineage>
        <taxon>Eukaryota</taxon>
        <taxon>Metazoa</taxon>
        <taxon>Chordata</taxon>
        <taxon>Craniata</taxon>
        <taxon>Vertebrata</taxon>
        <taxon>Euteleostomi</taxon>
        <taxon>Amphibia</taxon>
        <taxon>Batrachia</taxon>
        <taxon>Anura</taxon>
        <taxon>Neobatrachia</taxon>
        <taxon>Hyloidea</taxon>
        <taxon>Eleutherodactylidae</taxon>
        <taxon>Eleutherodactylinae</taxon>
        <taxon>Eleutherodactylus</taxon>
        <taxon>Eleutherodactylus</taxon>
    </lineage>
</organism>
<dbReference type="GO" id="GO:0005886">
    <property type="term" value="C:plasma membrane"/>
    <property type="evidence" value="ECO:0007669"/>
    <property type="project" value="TreeGrafter"/>
</dbReference>
<keyword evidence="4 8" id="KW-0297">G-protein coupled receptor</keyword>
<evidence type="ECO:0000256" key="3">
    <source>
        <dbReference type="ARBA" id="ARBA00022989"/>
    </source>
</evidence>
<accession>A0A8J6EHF4</accession>
<keyword evidence="3 9" id="KW-1133">Transmembrane helix</keyword>
<evidence type="ECO:0000256" key="1">
    <source>
        <dbReference type="ARBA" id="ARBA00004141"/>
    </source>
</evidence>
<dbReference type="PANTHER" id="PTHR46048:SF6">
    <property type="entry name" value="HYDROXYCARBOXYLIC ACID RECEPTOR 2"/>
    <property type="match status" value="1"/>
</dbReference>
<evidence type="ECO:0000256" key="7">
    <source>
        <dbReference type="ARBA" id="ARBA00023224"/>
    </source>
</evidence>
<name>A0A8J6EHF4_ELECQ</name>
<keyword evidence="6 8" id="KW-0675">Receptor</keyword>
<evidence type="ECO:0000256" key="4">
    <source>
        <dbReference type="ARBA" id="ARBA00023040"/>
    </source>
</evidence>
<feature type="transmembrane region" description="Helical" evidence="9">
    <location>
        <begin position="24"/>
        <end position="51"/>
    </location>
</feature>
<dbReference type="Pfam" id="PF00001">
    <property type="entry name" value="7tm_1"/>
    <property type="match status" value="1"/>
</dbReference>
<evidence type="ECO:0000313" key="12">
    <source>
        <dbReference type="Proteomes" id="UP000770717"/>
    </source>
</evidence>
<evidence type="ECO:0000256" key="2">
    <source>
        <dbReference type="ARBA" id="ARBA00022692"/>
    </source>
</evidence>
<dbReference type="PROSITE" id="PS00237">
    <property type="entry name" value="G_PROTEIN_RECEP_F1_1"/>
    <property type="match status" value="1"/>
</dbReference>
<dbReference type="PANTHER" id="PTHR46048">
    <property type="entry name" value="HYDROXYCARBOXYLIC ACID RECEPTOR 2"/>
    <property type="match status" value="1"/>
</dbReference>
<feature type="domain" description="G-protein coupled receptors family 1 profile" evidence="10">
    <location>
        <begin position="43"/>
        <end position="295"/>
    </location>
</feature>
<feature type="transmembrane region" description="Helical" evidence="9">
    <location>
        <begin position="192"/>
        <end position="214"/>
    </location>
</feature>
<evidence type="ECO:0000313" key="11">
    <source>
        <dbReference type="EMBL" id="KAG9469135.1"/>
    </source>
</evidence>
<dbReference type="SUPFAM" id="SSF81321">
    <property type="entry name" value="Family A G protein-coupled receptor-like"/>
    <property type="match status" value="1"/>
</dbReference>
<feature type="transmembrane region" description="Helical" evidence="9">
    <location>
        <begin position="234"/>
        <end position="255"/>
    </location>
</feature>
<keyword evidence="7 8" id="KW-0807">Transducer</keyword>
<dbReference type="OrthoDB" id="10055255at2759"/>
<evidence type="ECO:0000256" key="5">
    <source>
        <dbReference type="ARBA" id="ARBA00023136"/>
    </source>
</evidence>
<dbReference type="Gene3D" id="1.20.1070.10">
    <property type="entry name" value="Rhodopsin 7-helix transmembrane proteins"/>
    <property type="match status" value="1"/>
</dbReference>
<feature type="transmembrane region" description="Helical" evidence="9">
    <location>
        <begin position="143"/>
        <end position="162"/>
    </location>
</feature>
<dbReference type="GO" id="GO:0004930">
    <property type="term" value="F:G protein-coupled receptor activity"/>
    <property type="evidence" value="ECO:0007669"/>
    <property type="project" value="UniProtKB-KW"/>
</dbReference>
<dbReference type="AlphaFoldDB" id="A0A8J6EHF4"/>
<protein>
    <recommendedName>
        <fullName evidence="10">G-protein coupled receptors family 1 profile domain-containing protein</fullName>
    </recommendedName>
</protein>
<feature type="transmembrane region" description="Helical" evidence="9">
    <location>
        <begin position="275"/>
        <end position="298"/>
    </location>
</feature>
<evidence type="ECO:0000256" key="9">
    <source>
        <dbReference type="SAM" id="Phobius"/>
    </source>
</evidence>
<keyword evidence="12" id="KW-1185">Reference proteome</keyword>